<dbReference type="RefSeq" id="WP_011708228.1">
    <property type="nucleotide sequence ID" value="NZ_BMIX01000003.1"/>
</dbReference>
<dbReference type="Proteomes" id="UP000605733">
    <property type="component" value="Unassembled WGS sequence"/>
</dbReference>
<proteinExistence type="predicted"/>
<dbReference type="EMBL" id="BMIX01000003">
    <property type="protein sequence ID" value="GGG35021.1"/>
    <property type="molecule type" value="Genomic_DNA"/>
</dbReference>
<evidence type="ECO:0000259" key="1">
    <source>
        <dbReference type="Pfam" id="PF03625"/>
    </source>
</evidence>
<accession>A0ABQ1WL10</accession>
<feature type="domain" description="DUF302" evidence="1">
    <location>
        <begin position="80"/>
        <end position="133"/>
    </location>
</feature>
<name>A0ABQ1WL10_9FLAO</name>
<protein>
    <recommendedName>
        <fullName evidence="1">DUF302 domain-containing protein</fullName>
    </recommendedName>
</protein>
<dbReference type="SUPFAM" id="SSF103247">
    <property type="entry name" value="TT1751-like"/>
    <property type="match status" value="2"/>
</dbReference>
<evidence type="ECO:0000313" key="2">
    <source>
        <dbReference type="EMBL" id="GGG35021.1"/>
    </source>
</evidence>
<evidence type="ECO:0000313" key="3">
    <source>
        <dbReference type="Proteomes" id="UP000605733"/>
    </source>
</evidence>
<organism evidence="2 3">
    <name type="scientific">Christiangramia forsetii</name>
    <dbReference type="NCBI Taxonomy" id="411153"/>
    <lineage>
        <taxon>Bacteria</taxon>
        <taxon>Pseudomonadati</taxon>
        <taxon>Bacteroidota</taxon>
        <taxon>Flavobacteriia</taxon>
        <taxon>Flavobacteriales</taxon>
        <taxon>Flavobacteriaceae</taxon>
        <taxon>Christiangramia</taxon>
    </lineage>
</organism>
<dbReference type="InterPro" id="IPR005180">
    <property type="entry name" value="DUF302"/>
</dbReference>
<dbReference type="CDD" id="cd14797">
    <property type="entry name" value="DUF302"/>
    <property type="match status" value="2"/>
</dbReference>
<dbReference type="PROSITE" id="PS51257">
    <property type="entry name" value="PROKAR_LIPOPROTEIN"/>
    <property type="match status" value="1"/>
</dbReference>
<dbReference type="InterPro" id="IPR035923">
    <property type="entry name" value="TT1751-like_sf"/>
</dbReference>
<feature type="domain" description="DUF302" evidence="1">
    <location>
        <begin position="222"/>
        <end position="284"/>
    </location>
</feature>
<dbReference type="Pfam" id="PF03625">
    <property type="entry name" value="DUF302"/>
    <property type="match status" value="2"/>
</dbReference>
<sequence length="317" mass="34379">MKNTLVILGLIIGFTSCSQNESSESLTTADAKSQNNMAIKSTDFPVGTAYTGSKVAAPGAYNQLKQNLKKNDAIGIIAEVDHSKNANSIGENLDYTKIIFFGNPNLGTPLMQRNQLAGLDLPQKVLFYRDENKDNIALYNSVSYLESRHGLEGVPTLDKISAALKNLVSDATKSDIKFSSDQTVAEGAGIITKKSSKNFEATYSSLKNALSSNENISIVAELDHQENAASVGLELNPTKIIIFGNPNLGTPLMKQNQSIGLDLPQKMLVWENDEGEVFVSYNDPYFIAERHDIDGPDEILETISNALDNLSNTAIAN</sequence>
<dbReference type="Gene3D" id="3.30.310.70">
    <property type="entry name" value="TT1751-like domain"/>
    <property type="match status" value="2"/>
</dbReference>
<gene>
    <name evidence="2" type="ORF">GCM10011532_18510</name>
</gene>
<reference evidence="3" key="1">
    <citation type="journal article" date="2019" name="Int. J. Syst. Evol. Microbiol.">
        <title>The Global Catalogue of Microorganisms (GCM) 10K type strain sequencing project: providing services to taxonomists for standard genome sequencing and annotation.</title>
        <authorList>
            <consortium name="The Broad Institute Genomics Platform"/>
            <consortium name="The Broad Institute Genome Sequencing Center for Infectious Disease"/>
            <person name="Wu L."/>
            <person name="Ma J."/>
        </authorList>
    </citation>
    <scope>NUCLEOTIDE SEQUENCE [LARGE SCALE GENOMIC DNA]</scope>
    <source>
        <strain evidence="3">CGMCC 1.15422</strain>
    </source>
</reference>
<dbReference type="PANTHER" id="PTHR38342:SF2">
    <property type="entry name" value="INNER MEMBRANE OR EXPORTED"/>
    <property type="match status" value="1"/>
</dbReference>
<dbReference type="PANTHER" id="PTHR38342">
    <property type="entry name" value="SLR5037 PROTEIN"/>
    <property type="match status" value="1"/>
</dbReference>
<comment type="caution">
    <text evidence="2">The sequence shown here is derived from an EMBL/GenBank/DDBJ whole genome shotgun (WGS) entry which is preliminary data.</text>
</comment>
<keyword evidence="3" id="KW-1185">Reference proteome</keyword>